<dbReference type="AlphaFoldDB" id="A0A7K1Y8A2"/>
<dbReference type="PANTHER" id="PTHR30347:SF1">
    <property type="entry name" value="MECHANOSENSITIVE CHANNEL MSCK"/>
    <property type="match status" value="1"/>
</dbReference>
<keyword evidence="3" id="KW-1003">Cell membrane</keyword>
<evidence type="ECO:0000256" key="1">
    <source>
        <dbReference type="ARBA" id="ARBA00004651"/>
    </source>
</evidence>
<evidence type="ECO:0000256" key="4">
    <source>
        <dbReference type="ARBA" id="ARBA00022692"/>
    </source>
</evidence>
<feature type="transmembrane region" description="Helical" evidence="7">
    <location>
        <begin position="345"/>
        <end position="366"/>
    </location>
</feature>
<dbReference type="EMBL" id="WVHT01000002">
    <property type="protein sequence ID" value="MXV50650.1"/>
    <property type="molecule type" value="Genomic_DNA"/>
</dbReference>
<feature type="transmembrane region" description="Helical" evidence="7">
    <location>
        <begin position="280"/>
        <end position="300"/>
    </location>
</feature>
<evidence type="ECO:0000313" key="12">
    <source>
        <dbReference type="Proteomes" id="UP000466586"/>
    </source>
</evidence>
<organism evidence="11 12">
    <name type="scientific">Hufsiella arboris</name>
    <dbReference type="NCBI Taxonomy" id="2695275"/>
    <lineage>
        <taxon>Bacteria</taxon>
        <taxon>Pseudomonadati</taxon>
        <taxon>Bacteroidota</taxon>
        <taxon>Sphingobacteriia</taxon>
        <taxon>Sphingobacteriales</taxon>
        <taxon>Sphingobacteriaceae</taxon>
        <taxon>Hufsiella</taxon>
    </lineage>
</organism>
<keyword evidence="12" id="KW-1185">Reference proteome</keyword>
<evidence type="ECO:0000256" key="7">
    <source>
        <dbReference type="SAM" id="Phobius"/>
    </source>
</evidence>
<feature type="transmembrane region" description="Helical" evidence="7">
    <location>
        <begin position="552"/>
        <end position="580"/>
    </location>
</feature>
<evidence type="ECO:0000313" key="11">
    <source>
        <dbReference type="EMBL" id="MXV50650.1"/>
    </source>
</evidence>
<comment type="subcellular location">
    <subcellularLocation>
        <location evidence="1">Cell membrane</location>
        <topology evidence="1">Multi-pass membrane protein</topology>
    </subcellularLocation>
</comment>
<feature type="transmembrane region" description="Helical" evidence="7">
    <location>
        <begin position="320"/>
        <end position="339"/>
    </location>
</feature>
<feature type="transmembrane region" description="Helical" evidence="7">
    <location>
        <begin position="373"/>
        <end position="393"/>
    </location>
</feature>
<evidence type="ECO:0000256" key="3">
    <source>
        <dbReference type="ARBA" id="ARBA00022475"/>
    </source>
</evidence>
<evidence type="ECO:0000256" key="8">
    <source>
        <dbReference type="SAM" id="SignalP"/>
    </source>
</evidence>
<evidence type="ECO:0000256" key="2">
    <source>
        <dbReference type="ARBA" id="ARBA00008017"/>
    </source>
</evidence>
<dbReference type="Gene3D" id="3.30.70.100">
    <property type="match status" value="1"/>
</dbReference>
<feature type="domain" description="Mechanosensitive ion channel MscS" evidence="9">
    <location>
        <begin position="646"/>
        <end position="711"/>
    </location>
</feature>
<feature type="transmembrane region" description="Helical" evidence="7">
    <location>
        <begin position="511"/>
        <end position="532"/>
    </location>
</feature>
<dbReference type="Gene3D" id="1.10.287.1260">
    <property type="match status" value="1"/>
</dbReference>
<accession>A0A7K1Y8A2</accession>
<dbReference type="Pfam" id="PF00924">
    <property type="entry name" value="MS_channel_2nd"/>
    <property type="match status" value="1"/>
</dbReference>
<feature type="transmembrane region" description="Helical" evidence="7">
    <location>
        <begin position="429"/>
        <end position="446"/>
    </location>
</feature>
<dbReference type="GO" id="GO:0008381">
    <property type="term" value="F:mechanosensitive monoatomic ion channel activity"/>
    <property type="evidence" value="ECO:0007669"/>
    <property type="project" value="UniProtKB-ARBA"/>
</dbReference>
<dbReference type="PANTHER" id="PTHR30347">
    <property type="entry name" value="POTASSIUM CHANNEL RELATED"/>
    <property type="match status" value="1"/>
</dbReference>
<dbReference type="SUPFAM" id="SSF50182">
    <property type="entry name" value="Sm-like ribonucleoproteins"/>
    <property type="match status" value="1"/>
</dbReference>
<feature type="domain" description="Mechanosensitive ion channel MscS C-terminal" evidence="10">
    <location>
        <begin position="721"/>
        <end position="802"/>
    </location>
</feature>
<dbReference type="InterPro" id="IPR010920">
    <property type="entry name" value="LSM_dom_sf"/>
</dbReference>
<dbReference type="Gene3D" id="2.30.30.60">
    <property type="match status" value="1"/>
</dbReference>
<dbReference type="InterPro" id="IPR052702">
    <property type="entry name" value="MscS-like_channel"/>
</dbReference>
<dbReference type="InterPro" id="IPR011014">
    <property type="entry name" value="MscS_channel_TM-2"/>
</dbReference>
<comment type="similarity">
    <text evidence="2">Belongs to the MscS (TC 1.A.23) family.</text>
</comment>
<keyword evidence="5 7" id="KW-1133">Transmembrane helix</keyword>
<dbReference type="Proteomes" id="UP000466586">
    <property type="component" value="Unassembled WGS sequence"/>
</dbReference>
<dbReference type="RefSeq" id="WP_160843809.1">
    <property type="nucleotide sequence ID" value="NZ_WVHT01000002.1"/>
</dbReference>
<dbReference type="GO" id="GO:0005886">
    <property type="term" value="C:plasma membrane"/>
    <property type="evidence" value="ECO:0007669"/>
    <property type="project" value="UniProtKB-SubCell"/>
</dbReference>
<feature type="signal peptide" evidence="8">
    <location>
        <begin position="1"/>
        <end position="24"/>
    </location>
</feature>
<sequence>MTLFKSTLISFSICLVFFVKSAFASSVFIQNDTTKSISFSDKVKRLTTPIAEKSVEDYKEGQNAREQRKVIGQIENLNEKVKILLKKGIDTTRLLNEIQAGKSALNVVKDGIFFNKGTSQTQRNLAISGVILNDLLSKFTARKILVDRYSDRLVGFRSDIDSLGTNPVLFTFPKDSAKVTHYLKRLIVIGREAGPVDSLLSNAIISVQNIQNKLDLLVFELRSSIEDIELYKKQLSEISFAREFPNIYEKERYSRPLNEIIDISFAKEVLAVKFYVTDNVGRFIILLTAIVLCTVFLRSVRGKLREENKLRTDFEEQLSLRYPALSAMVISISLFQFIFQSPPFILSFGWWLIEIVCLSIIFYKFISPFWMRFWIVISLLFLVASVDNMILQASRPERWAMLVTSLCGSIYCCYILFNHHKHELKESYILLFIRFVVCFEVLSIIPNIFGRYNLAKSLMISGYEGIIIAILFLWTVRFLNEVLLHASSIYERPDKKLFYLNFNKIDEKVPGFFYILLAVGWCILIGRNFYILQQLVSPFNDFLNADRSIGEYTFSIYGLVIFLLVMVCSMVLSRIVSFFAAESDSFQHGTKESKKLTLGSWILLVRIFIISMGVFLAFAASGIPLDKLTIILGALGVGIGLGLQGLVNNLVSGLIIAFEKPVNVGDYVEVNGQLTTMKSIGFRSSIVKSVDGAHVIIPNGDLLSQHPVNWTMNKNVKRMDLTVGVAYDTDLEKARNVLKEILESDDRILEQPAPAVFAQEFSNSSIDFRLFFWVGNIRDSSAVKNDVILKISTEFRAHKITIPFPQRDINLKNYPGGNSEENMLD</sequence>
<keyword evidence="8" id="KW-0732">Signal</keyword>
<dbReference type="SUPFAM" id="SSF82689">
    <property type="entry name" value="Mechanosensitive channel protein MscS (YggB), C-terminal domain"/>
    <property type="match status" value="1"/>
</dbReference>
<feature type="chain" id="PRO_5029777818" evidence="8">
    <location>
        <begin position="25"/>
        <end position="825"/>
    </location>
</feature>
<evidence type="ECO:0000259" key="9">
    <source>
        <dbReference type="Pfam" id="PF00924"/>
    </source>
</evidence>
<dbReference type="Pfam" id="PF21082">
    <property type="entry name" value="MS_channel_3rd"/>
    <property type="match status" value="1"/>
</dbReference>
<evidence type="ECO:0000256" key="5">
    <source>
        <dbReference type="ARBA" id="ARBA00022989"/>
    </source>
</evidence>
<protein>
    <submittedName>
        <fullName evidence="11">Mechanosensitive ion channel</fullName>
    </submittedName>
</protein>
<keyword evidence="4 7" id="KW-0812">Transmembrane</keyword>
<evidence type="ECO:0000259" key="10">
    <source>
        <dbReference type="Pfam" id="PF21082"/>
    </source>
</evidence>
<dbReference type="InterPro" id="IPR049278">
    <property type="entry name" value="MS_channel_C"/>
</dbReference>
<keyword evidence="6 7" id="KW-0472">Membrane</keyword>
<feature type="transmembrane region" description="Helical" evidence="7">
    <location>
        <begin position="629"/>
        <end position="651"/>
    </location>
</feature>
<feature type="transmembrane region" description="Helical" evidence="7">
    <location>
        <begin position="601"/>
        <end position="623"/>
    </location>
</feature>
<evidence type="ECO:0000256" key="6">
    <source>
        <dbReference type="ARBA" id="ARBA00023136"/>
    </source>
</evidence>
<proteinExistence type="inferred from homology"/>
<dbReference type="InterPro" id="IPR023408">
    <property type="entry name" value="MscS_beta-dom_sf"/>
</dbReference>
<feature type="transmembrane region" description="Helical" evidence="7">
    <location>
        <begin position="399"/>
        <end position="417"/>
    </location>
</feature>
<feature type="transmembrane region" description="Helical" evidence="7">
    <location>
        <begin position="466"/>
        <end position="490"/>
    </location>
</feature>
<comment type="caution">
    <text evidence="11">The sequence shown here is derived from an EMBL/GenBank/DDBJ whole genome shotgun (WGS) entry which is preliminary data.</text>
</comment>
<reference evidence="11 12" key="1">
    <citation type="submission" date="2019-11" db="EMBL/GenBank/DDBJ databases">
        <title>Pedobacter sp. HMF7647 Genome sequencing and assembly.</title>
        <authorList>
            <person name="Kang H."/>
            <person name="Kim H."/>
            <person name="Joh K."/>
        </authorList>
    </citation>
    <scope>NUCLEOTIDE SEQUENCE [LARGE SCALE GENOMIC DNA]</scope>
    <source>
        <strain evidence="11 12">HMF7647</strain>
    </source>
</reference>
<dbReference type="InterPro" id="IPR006685">
    <property type="entry name" value="MscS_channel_2nd"/>
</dbReference>
<name>A0A7K1Y8A2_9SPHI</name>
<dbReference type="InterPro" id="IPR011066">
    <property type="entry name" value="MscS_channel_C_sf"/>
</dbReference>
<gene>
    <name evidence="11" type="ORF">GS399_06665</name>
</gene>
<dbReference type="SUPFAM" id="SSF82861">
    <property type="entry name" value="Mechanosensitive channel protein MscS (YggB), transmembrane region"/>
    <property type="match status" value="1"/>
</dbReference>